<sequence length="74" mass="8361">MRIGIAISGERGRGRRVRARWHRRRGGCAIVSSLRRRAAHPRGCSRESGRWLAEMMTGAPTYIDPHSYRPVGFG</sequence>
<comment type="caution">
    <text evidence="1">The sequence shown here is derived from an EMBL/GenBank/DDBJ whole genome shotgun (WGS) entry which is preliminary data.</text>
</comment>
<name>A0AA44XUK4_BURVI</name>
<proteinExistence type="predicted"/>
<evidence type="ECO:0000313" key="2">
    <source>
        <dbReference type="Proteomes" id="UP000237632"/>
    </source>
</evidence>
<protein>
    <submittedName>
        <fullName evidence="1">Uncharacterized protein</fullName>
    </submittedName>
</protein>
<reference evidence="1 2" key="1">
    <citation type="submission" date="2018-03" db="EMBL/GenBank/DDBJ databases">
        <authorList>
            <person name="Nguyen K."/>
            <person name="Fouts D."/>
            <person name="Sutton G."/>
        </authorList>
    </citation>
    <scope>NUCLEOTIDE SEQUENCE [LARGE SCALE GENOMIC DNA]</scope>
    <source>
        <strain evidence="1 2">AU3578</strain>
    </source>
</reference>
<dbReference type="EMBL" id="PVHK01000253">
    <property type="protein sequence ID" value="PRH38165.1"/>
    <property type="molecule type" value="Genomic_DNA"/>
</dbReference>
<organism evidence="1 2">
    <name type="scientific">Burkholderia vietnamiensis</name>
    <dbReference type="NCBI Taxonomy" id="60552"/>
    <lineage>
        <taxon>Bacteria</taxon>
        <taxon>Pseudomonadati</taxon>
        <taxon>Pseudomonadota</taxon>
        <taxon>Betaproteobacteria</taxon>
        <taxon>Burkholderiales</taxon>
        <taxon>Burkholderiaceae</taxon>
        <taxon>Burkholderia</taxon>
        <taxon>Burkholderia cepacia complex</taxon>
    </lineage>
</organism>
<accession>A0AA44XUK4</accession>
<dbReference type="Proteomes" id="UP000237632">
    <property type="component" value="Unassembled WGS sequence"/>
</dbReference>
<evidence type="ECO:0000313" key="1">
    <source>
        <dbReference type="EMBL" id="PRH38165.1"/>
    </source>
</evidence>
<dbReference type="AlphaFoldDB" id="A0AA44XUK4"/>
<gene>
    <name evidence="1" type="ORF">C6T65_33160</name>
</gene>